<dbReference type="OrthoDB" id="5489750at2"/>
<dbReference type="AlphaFoldDB" id="G6E9M6"/>
<evidence type="ECO:0000313" key="2">
    <source>
        <dbReference type="EMBL" id="EHJ62043.1"/>
    </source>
</evidence>
<evidence type="ECO:0000256" key="1">
    <source>
        <dbReference type="SAM" id="SignalP"/>
    </source>
</evidence>
<evidence type="ECO:0008006" key="4">
    <source>
        <dbReference type="Google" id="ProtNLM"/>
    </source>
</evidence>
<dbReference type="PATRIC" id="fig|1088721.3.peg.1034"/>
<accession>G6E9M6</accession>
<feature type="signal peptide" evidence="1">
    <location>
        <begin position="1"/>
        <end position="22"/>
    </location>
</feature>
<sequence length="151" mass="15876">MVGSLVPFVTRRVLLLSPLILAACQPGASNVPGDSNDHQPWSGIGENEVVHFLGTEPFWGGQADGTRLTYTTPENQAGETISVSRFAGRGGLSFSGTLSGGEMTLAITPGECSDGMSDTAYPFGVTLRIGDEVRQGCAWTARNPRMGGERS</sequence>
<organism evidence="2 3">
    <name type="scientific">Novosphingobium pentaromativorans US6-1</name>
    <dbReference type="NCBI Taxonomy" id="1088721"/>
    <lineage>
        <taxon>Bacteria</taxon>
        <taxon>Pseudomonadati</taxon>
        <taxon>Pseudomonadota</taxon>
        <taxon>Alphaproteobacteria</taxon>
        <taxon>Sphingomonadales</taxon>
        <taxon>Sphingomonadaceae</taxon>
        <taxon>Novosphingobium</taxon>
    </lineage>
</organism>
<dbReference type="EMBL" id="AGFM01000011">
    <property type="protein sequence ID" value="EHJ62043.1"/>
    <property type="molecule type" value="Genomic_DNA"/>
</dbReference>
<name>G6E9M6_9SPHN</name>
<dbReference type="STRING" id="1088721.JI59_14875"/>
<dbReference type="KEGG" id="npn:JI59_14875"/>
<dbReference type="eggNOG" id="COG3650">
    <property type="taxonomic scope" value="Bacteria"/>
</dbReference>
<keyword evidence="3" id="KW-1185">Reference proteome</keyword>
<comment type="caution">
    <text evidence="2">The sequence shown here is derived from an EMBL/GenBank/DDBJ whole genome shotgun (WGS) entry which is preliminary data.</text>
</comment>
<proteinExistence type="predicted"/>
<protein>
    <recommendedName>
        <fullName evidence="4">Lipoprotein</fullName>
    </recommendedName>
</protein>
<dbReference type="RefSeq" id="WP_007011962.1">
    <property type="nucleotide sequence ID" value="NZ_AGFM01000011.1"/>
</dbReference>
<gene>
    <name evidence="2" type="ORF">NSU_1047</name>
</gene>
<feature type="chain" id="PRO_5003488177" description="Lipoprotein" evidence="1">
    <location>
        <begin position="23"/>
        <end position="151"/>
    </location>
</feature>
<dbReference type="Proteomes" id="UP000004030">
    <property type="component" value="Unassembled WGS sequence"/>
</dbReference>
<reference evidence="2 3" key="1">
    <citation type="journal article" date="2012" name="J. Bacteriol.">
        <title>Genome sequence of benzo(a)pyrene-degrading bacterium Novosphingobium pentaromativorans US6-1.</title>
        <authorList>
            <person name="Luo Y.R."/>
            <person name="Kang S.G."/>
            <person name="Kim S.J."/>
            <person name="Kim M.R."/>
            <person name="Li N."/>
            <person name="Lee J.H."/>
            <person name="Kwon K.K."/>
        </authorList>
    </citation>
    <scope>NUCLEOTIDE SEQUENCE [LARGE SCALE GENOMIC DNA]</scope>
    <source>
        <strain evidence="2 3">US6-1</strain>
    </source>
</reference>
<keyword evidence="1" id="KW-0732">Signal</keyword>
<evidence type="ECO:0000313" key="3">
    <source>
        <dbReference type="Proteomes" id="UP000004030"/>
    </source>
</evidence>